<organism evidence="6 7">
    <name type="scientific">Actinoplanes couchii</name>
    <dbReference type="NCBI Taxonomy" id="403638"/>
    <lineage>
        <taxon>Bacteria</taxon>
        <taxon>Bacillati</taxon>
        <taxon>Actinomycetota</taxon>
        <taxon>Actinomycetes</taxon>
        <taxon>Micromonosporales</taxon>
        <taxon>Micromonosporaceae</taxon>
        <taxon>Actinoplanes</taxon>
    </lineage>
</organism>
<dbReference type="InterPro" id="IPR005940">
    <property type="entry name" value="Anthranilate_Pribosyl_Tfrase"/>
</dbReference>
<evidence type="ECO:0000259" key="5">
    <source>
        <dbReference type="Pfam" id="PF00591"/>
    </source>
</evidence>
<dbReference type="Gene3D" id="3.40.1030.10">
    <property type="entry name" value="Nucleoside phosphorylase/phosphoribosyltransferase catalytic domain"/>
    <property type="match status" value="1"/>
</dbReference>
<evidence type="ECO:0000313" key="6">
    <source>
        <dbReference type="EMBL" id="GID52475.1"/>
    </source>
</evidence>
<dbReference type="PANTHER" id="PTHR43285:SF2">
    <property type="entry name" value="ANTHRANILATE PHOSPHORIBOSYLTRANSFERASE"/>
    <property type="match status" value="1"/>
</dbReference>
<feature type="domain" description="Glycosyl transferase family 3" evidence="5">
    <location>
        <begin position="74"/>
        <end position="319"/>
    </location>
</feature>
<dbReference type="EMBL" id="BOMG01000019">
    <property type="protein sequence ID" value="GID52475.1"/>
    <property type="molecule type" value="Genomic_DNA"/>
</dbReference>
<keyword evidence="2" id="KW-0808">Transferase</keyword>
<keyword evidence="4" id="KW-0057">Aromatic amino acid biosynthesis</keyword>
<dbReference type="PANTHER" id="PTHR43285">
    <property type="entry name" value="ANTHRANILATE PHOSPHORIBOSYLTRANSFERASE"/>
    <property type="match status" value="1"/>
</dbReference>
<evidence type="ECO:0000256" key="3">
    <source>
        <dbReference type="ARBA" id="ARBA00022822"/>
    </source>
</evidence>
<dbReference type="Proteomes" id="UP000612282">
    <property type="component" value="Unassembled WGS sequence"/>
</dbReference>
<evidence type="ECO:0000256" key="2">
    <source>
        <dbReference type="ARBA" id="ARBA00022679"/>
    </source>
</evidence>
<evidence type="ECO:0000256" key="4">
    <source>
        <dbReference type="ARBA" id="ARBA00023141"/>
    </source>
</evidence>
<evidence type="ECO:0000256" key="1">
    <source>
        <dbReference type="ARBA" id="ARBA00022676"/>
    </source>
</evidence>
<name>A0ABQ3X1T4_9ACTN</name>
<evidence type="ECO:0000313" key="7">
    <source>
        <dbReference type="Proteomes" id="UP000612282"/>
    </source>
</evidence>
<keyword evidence="3" id="KW-0822">Tryptophan biosynthesis</keyword>
<reference evidence="6 7" key="1">
    <citation type="submission" date="2021-01" db="EMBL/GenBank/DDBJ databases">
        <title>Whole genome shotgun sequence of Actinoplanes couchii NBRC 106145.</title>
        <authorList>
            <person name="Komaki H."/>
            <person name="Tamura T."/>
        </authorList>
    </citation>
    <scope>NUCLEOTIDE SEQUENCE [LARGE SCALE GENOMIC DNA]</scope>
    <source>
        <strain evidence="6 7">NBRC 106145</strain>
    </source>
</reference>
<protein>
    <recommendedName>
        <fullName evidence="5">Glycosyl transferase family 3 domain-containing protein</fullName>
    </recommendedName>
</protein>
<dbReference type="RefSeq" id="WP_203793283.1">
    <property type="nucleotide sequence ID" value="NZ_BAAAQE010000097.1"/>
</dbReference>
<dbReference type="Pfam" id="PF00591">
    <property type="entry name" value="Glycos_transf_3"/>
    <property type="match status" value="1"/>
</dbReference>
<dbReference type="InterPro" id="IPR035902">
    <property type="entry name" value="Nuc_phospho_transferase"/>
</dbReference>
<keyword evidence="7" id="KW-1185">Reference proteome</keyword>
<accession>A0ABQ3X1T4</accession>
<comment type="caution">
    <text evidence="6">The sequence shown here is derived from an EMBL/GenBank/DDBJ whole genome shotgun (WGS) entry which is preliminary data.</text>
</comment>
<gene>
    <name evidence="6" type="ORF">Aco03nite_008790</name>
</gene>
<keyword evidence="1" id="KW-0328">Glycosyltransferase</keyword>
<dbReference type="InterPro" id="IPR000312">
    <property type="entry name" value="Glycosyl_Trfase_fam3"/>
</dbReference>
<dbReference type="SUPFAM" id="SSF52418">
    <property type="entry name" value="Nucleoside phosphorylase/phosphoribosyltransferase catalytic domain"/>
    <property type="match status" value="1"/>
</dbReference>
<proteinExistence type="predicted"/>
<sequence length="331" mass="33957">MHPTVELLLQRRAEVSRESWDALWDALRDRSLDRDDALALLGSLAGALPGPVSSAALLESFAGRRATGPERRPGTVNVVGTGGGPATFNISTAAAFTAAAIGVPVVKSGSRAYTGVLGSIDLLERLGIRPAGSYPQIEDSLDRFGLAFAGGFVYPAELTRLARLILPAGLRPFGRFLNTLGPFLAELPVTAQVTGVSDPAVLPLLRDLAATVPDRRIWLSTNDAGADELLPFAVNTVDTNSGTVPALPAPSGGTLADLRPGTGPAGAAARFLEVVAGSAGDVATRTVAFNAAALALAGGHATAWEPAVAEAGKALREGAVLALVMRMRTDG</sequence>
<keyword evidence="3" id="KW-0028">Amino-acid biosynthesis</keyword>